<dbReference type="EMBL" id="JAHOPC010000012">
    <property type="protein sequence ID" value="MBU8868061.1"/>
    <property type="molecule type" value="Genomic_DNA"/>
</dbReference>
<dbReference type="SMART" id="SM00507">
    <property type="entry name" value="HNHc"/>
    <property type="match status" value="1"/>
</dbReference>
<protein>
    <submittedName>
        <fullName evidence="3">HNH endonuclease</fullName>
    </submittedName>
</protein>
<name>A0ABS6I8L9_9MICC</name>
<reference evidence="3 4" key="1">
    <citation type="submission" date="2021-06" db="EMBL/GenBank/DDBJ databases">
        <authorList>
            <person name="Jeong J.W."/>
        </authorList>
    </citation>
    <scope>NUCLEOTIDE SEQUENCE [LARGE SCALE GENOMIC DNA]</scope>
    <source>
        <strain evidence="3 4">MMS21-TAE1-1</strain>
    </source>
</reference>
<dbReference type="InterPro" id="IPR003615">
    <property type="entry name" value="HNH_nuc"/>
</dbReference>
<keyword evidence="3" id="KW-0540">Nuclease</keyword>
<feature type="region of interest" description="Disordered" evidence="1">
    <location>
        <begin position="19"/>
        <end position="43"/>
    </location>
</feature>
<feature type="region of interest" description="Disordered" evidence="1">
    <location>
        <begin position="162"/>
        <end position="222"/>
    </location>
</feature>
<keyword evidence="3" id="KW-0378">Hydrolase</keyword>
<evidence type="ECO:0000313" key="4">
    <source>
        <dbReference type="Proteomes" id="UP000824166"/>
    </source>
</evidence>
<evidence type="ECO:0000259" key="2">
    <source>
        <dbReference type="SMART" id="SM00507"/>
    </source>
</evidence>
<keyword evidence="3" id="KW-0255">Endonuclease</keyword>
<feature type="region of interest" description="Disordered" evidence="1">
    <location>
        <begin position="63"/>
        <end position="85"/>
    </location>
</feature>
<feature type="domain" description="HNH nuclease" evidence="2">
    <location>
        <begin position="607"/>
        <end position="659"/>
    </location>
</feature>
<evidence type="ECO:0000313" key="3">
    <source>
        <dbReference type="EMBL" id="MBU8868061.1"/>
    </source>
</evidence>
<comment type="caution">
    <text evidence="3">The sequence shown here is derived from an EMBL/GenBank/DDBJ whole genome shotgun (WGS) entry which is preliminary data.</text>
</comment>
<keyword evidence="4" id="KW-1185">Reference proteome</keyword>
<proteinExistence type="predicted"/>
<dbReference type="CDD" id="cd00085">
    <property type="entry name" value="HNHc"/>
    <property type="match status" value="1"/>
</dbReference>
<accession>A0ABS6I8L9</accession>
<gene>
    <name evidence="3" type="ORF">KSW38_17365</name>
</gene>
<feature type="compositionally biased region" description="Polar residues" evidence="1">
    <location>
        <begin position="453"/>
        <end position="465"/>
    </location>
</feature>
<dbReference type="GO" id="GO:0004519">
    <property type="term" value="F:endonuclease activity"/>
    <property type="evidence" value="ECO:0007669"/>
    <property type="project" value="UniProtKB-KW"/>
</dbReference>
<organism evidence="3 4">
    <name type="scientific">Paenarthrobacter aromaticivorans</name>
    <dbReference type="NCBI Taxonomy" id="2849150"/>
    <lineage>
        <taxon>Bacteria</taxon>
        <taxon>Bacillati</taxon>
        <taxon>Actinomycetota</taxon>
        <taxon>Actinomycetes</taxon>
        <taxon>Micrococcales</taxon>
        <taxon>Micrococcaceae</taxon>
        <taxon>Paenarthrobacter</taxon>
    </lineage>
</organism>
<dbReference type="RefSeq" id="WP_216926186.1">
    <property type="nucleotide sequence ID" value="NZ_JAHOPC010000012.1"/>
</dbReference>
<feature type="non-terminal residue" evidence="3">
    <location>
        <position position="669"/>
    </location>
</feature>
<sequence>MGSIGEILSRRAAVTGASLRPRRVSLGSHAGPTHGQDGCESPTAAVTDSESLRAMALLRGVKPLPVPEPGEADRDAFPGHGVSHGLEDARGLDGSLGLEDARGIEGALADSVEALESLRSCTVAGALSFGFAEAAGFAGRVEEISRTVEYLQVIAAHAVERTRTQAQQARPSTAGTGWQTGWTDPATTDPATTDPGTTDSGTTDPAVPSPAPNPATPTATAAGSAAAGGSAAAAGSATAAGFATATGFDAVAGSATAAAGSASAGFGGVAAADAAAVADDGYRDAAQFLRARLRIGISEARRRLALASEVLPRTGIAGQHIPARREILAQALESTQIPTRSASIISAALDKARLLTDEETLTQMEHALTRTAAGSDPDFVLKMTKRWNDLIDQDGPEPSEEILRQLQGTFIRKPRHGLHHLEIFATTEQYETLTTAMNTATNPRLTPAHANEPGTSNTTDENNATGESNDSVNGNGDGGNEPAGPELDRRSRAQKLLDGLVGACAVAMTTGKLPSNGGLRPQLAVTINERDLFERLTRTAPTRTTGTGTEPGPRHSRLSSGAATFTGPMHPNTIRKIACDADILPVLLGTDSRILDIGRTTRIFPPHIRKAITARDQGCAFPDCTMPAPWCEAHHITYWSHGGTTSTDNGTLLCSHHHHLIHKENWTIT</sequence>
<feature type="compositionally biased region" description="Low complexity" evidence="1">
    <location>
        <begin position="180"/>
        <end position="206"/>
    </location>
</feature>
<dbReference type="Pfam" id="PF02720">
    <property type="entry name" value="DUF222"/>
    <property type="match status" value="1"/>
</dbReference>
<feature type="region of interest" description="Disordered" evidence="1">
    <location>
        <begin position="440"/>
        <end position="487"/>
    </location>
</feature>
<dbReference type="Proteomes" id="UP000824166">
    <property type="component" value="Unassembled WGS sequence"/>
</dbReference>
<dbReference type="InterPro" id="IPR003870">
    <property type="entry name" value="DUF222"/>
</dbReference>
<feature type="compositionally biased region" description="Polar residues" evidence="1">
    <location>
        <begin position="164"/>
        <end position="179"/>
    </location>
</feature>
<dbReference type="Pfam" id="PF13391">
    <property type="entry name" value="HNH_2"/>
    <property type="match status" value="1"/>
</dbReference>
<evidence type="ECO:0000256" key="1">
    <source>
        <dbReference type="SAM" id="MobiDB-lite"/>
    </source>
</evidence>